<proteinExistence type="predicted"/>
<dbReference type="InterPro" id="IPR027417">
    <property type="entry name" value="P-loop_NTPase"/>
</dbReference>
<evidence type="ECO:0000313" key="2">
    <source>
        <dbReference type="Proteomes" id="UP000077407"/>
    </source>
</evidence>
<name>A0A168LT44_9CLOT</name>
<organism evidence="1 2">
    <name type="scientific">Clostridium ljungdahlii</name>
    <dbReference type="NCBI Taxonomy" id="1538"/>
    <lineage>
        <taxon>Bacteria</taxon>
        <taxon>Bacillati</taxon>
        <taxon>Bacillota</taxon>
        <taxon>Clostridia</taxon>
        <taxon>Eubacteriales</taxon>
        <taxon>Clostridiaceae</taxon>
        <taxon>Clostridium</taxon>
    </lineage>
</organism>
<gene>
    <name evidence="1" type="ORF">WY13_03454</name>
</gene>
<reference evidence="1 2" key="1">
    <citation type="journal article" date="2015" name="Biotechnol. Bioeng.">
        <title>Genome sequence and phenotypic characterization of Caulobacter segnis.</title>
        <authorList>
            <person name="Patel S."/>
            <person name="Fletcher B."/>
            <person name="Scott D.C."/>
            <person name="Ely B."/>
        </authorList>
    </citation>
    <scope>NUCLEOTIDE SEQUENCE [LARGE SCALE GENOMIC DNA]</scope>
    <source>
        <strain evidence="1 2">ERI-2</strain>
    </source>
</reference>
<sequence>MKIYIVGSVSSGKSTLAKKLSLILKILYQPLDEIVHISDKSNPWGNCKRPVEERDNLFYSIIQQTSWIIEDTGRPCFEEGLKMADTIILLEISPKLRNYRIIKRWVKQRLGIEECIYNPRYKMLKCMLQWSKDYDEGKDNLKDRISPYKEKVITLKNNKDINIFLEECLNTKKLA</sequence>
<dbReference type="OrthoDB" id="1201990at2"/>
<dbReference type="EMBL" id="LITT01000058">
    <property type="protein sequence ID" value="OAA83667.1"/>
    <property type="molecule type" value="Genomic_DNA"/>
</dbReference>
<evidence type="ECO:0000313" key="1">
    <source>
        <dbReference type="EMBL" id="OAA83667.1"/>
    </source>
</evidence>
<dbReference type="RefSeq" id="WP_063556730.1">
    <property type="nucleotide sequence ID" value="NZ_LITT01000058.1"/>
</dbReference>
<dbReference type="PANTHER" id="PTHR37816">
    <property type="entry name" value="YALI0E33011P"/>
    <property type="match status" value="1"/>
</dbReference>
<comment type="caution">
    <text evidence="1">The sequence shown here is derived from an EMBL/GenBank/DDBJ whole genome shotgun (WGS) entry which is preliminary data.</text>
</comment>
<dbReference type="Gene3D" id="3.40.50.300">
    <property type="entry name" value="P-loop containing nucleotide triphosphate hydrolases"/>
    <property type="match status" value="1"/>
</dbReference>
<dbReference type="CDD" id="cd02019">
    <property type="entry name" value="NK"/>
    <property type="match status" value="1"/>
</dbReference>
<dbReference type="PANTHER" id="PTHR37816:SF2">
    <property type="entry name" value="DNA TOPOLOGY MODULATION PROTEIN FLAR-RELATED PROTEIN"/>
    <property type="match status" value="1"/>
</dbReference>
<dbReference type="InterPro" id="IPR052922">
    <property type="entry name" value="Cytidylate_Kinase-2"/>
</dbReference>
<dbReference type="Proteomes" id="UP000077407">
    <property type="component" value="Unassembled WGS sequence"/>
</dbReference>
<protein>
    <submittedName>
        <fullName evidence="1">Topology modulation protein</fullName>
    </submittedName>
</protein>
<dbReference type="AlphaFoldDB" id="A0A168LT44"/>
<dbReference type="PATRIC" id="fig|1538.10.peg.3515"/>
<accession>A0A168LT44</accession>
<dbReference type="SUPFAM" id="SSF52540">
    <property type="entry name" value="P-loop containing nucleoside triphosphate hydrolases"/>
    <property type="match status" value="1"/>
</dbReference>